<gene>
    <name evidence="2" type="ORF">EV209_2883</name>
</gene>
<feature type="transmembrane region" description="Helical" evidence="1">
    <location>
        <begin position="64"/>
        <end position="86"/>
    </location>
</feature>
<comment type="caution">
    <text evidence="2">The sequence shown here is derived from an EMBL/GenBank/DDBJ whole genome shotgun (WGS) entry which is preliminary data.</text>
</comment>
<keyword evidence="1" id="KW-0812">Transmembrane</keyword>
<organism evidence="2 3">
    <name type="scientific">Cuneatibacter caecimuris</name>
    <dbReference type="NCBI Taxonomy" id="1796618"/>
    <lineage>
        <taxon>Bacteria</taxon>
        <taxon>Bacillati</taxon>
        <taxon>Bacillota</taxon>
        <taxon>Clostridia</taxon>
        <taxon>Lachnospirales</taxon>
        <taxon>Lachnospiraceae</taxon>
        <taxon>Cuneatibacter</taxon>
    </lineage>
</organism>
<evidence type="ECO:0008006" key="4">
    <source>
        <dbReference type="Google" id="ProtNLM"/>
    </source>
</evidence>
<feature type="transmembrane region" description="Helical" evidence="1">
    <location>
        <begin position="37"/>
        <end position="58"/>
    </location>
</feature>
<dbReference type="EMBL" id="SGXF01000007">
    <property type="protein sequence ID" value="RZS92812.1"/>
    <property type="molecule type" value="Genomic_DNA"/>
</dbReference>
<proteinExistence type="predicted"/>
<evidence type="ECO:0000256" key="1">
    <source>
        <dbReference type="SAM" id="Phobius"/>
    </source>
</evidence>
<dbReference type="OrthoDB" id="199424at2"/>
<keyword evidence="1" id="KW-1133">Transmembrane helix</keyword>
<evidence type="ECO:0000313" key="3">
    <source>
        <dbReference type="Proteomes" id="UP000292927"/>
    </source>
</evidence>
<evidence type="ECO:0000313" key="2">
    <source>
        <dbReference type="EMBL" id="RZS92812.1"/>
    </source>
</evidence>
<keyword evidence="3" id="KW-1185">Reference proteome</keyword>
<name>A0A4Q7P2C7_9FIRM</name>
<dbReference type="AlphaFoldDB" id="A0A4Q7P2C7"/>
<accession>A0A4Q7P2C7</accession>
<protein>
    <recommendedName>
        <fullName evidence="4">PH (Pleckstrin Homology) domain-containing protein</fullName>
    </recommendedName>
</protein>
<dbReference type="RefSeq" id="WP_130436129.1">
    <property type="nucleotide sequence ID" value="NZ_SGXF01000007.1"/>
</dbReference>
<keyword evidence="1" id="KW-0472">Membrane</keyword>
<sequence length="183" mass="20954">MDYENNFNFLTPYIGNDEQILWKGKPGKGNIFSGRDIVMLPFSIMWLSFCLVWEYTAIKSGSSIFFMLWGLPFIGVGIYMLFGGFIRKARLKNKTYYVITNKKIIIKSGNNIELYNGKDLPPMRIKLHKNGSGTITFNEDIYNTRGRVRSTYCMLENLADVVQAQRAVSRMLEEGAGTVDDIF</sequence>
<reference evidence="2 3" key="1">
    <citation type="submission" date="2019-02" db="EMBL/GenBank/DDBJ databases">
        <title>Genomic Encyclopedia of Type Strains, Phase IV (KMG-IV): sequencing the most valuable type-strain genomes for metagenomic binning, comparative biology and taxonomic classification.</title>
        <authorList>
            <person name="Goeker M."/>
        </authorList>
    </citation>
    <scope>NUCLEOTIDE SEQUENCE [LARGE SCALE GENOMIC DNA]</scope>
    <source>
        <strain evidence="2 3">DSM 29486</strain>
    </source>
</reference>
<dbReference type="Proteomes" id="UP000292927">
    <property type="component" value="Unassembled WGS sequence"/>
</dbReference>